<comment type="caution">
    <text evidence="10">The sequence shown here is derived from an EMBL/GenBank/DDBJ whole genome shotgun (WGS) entry which is preliminary data.</text>
</comment>
<keyword evidence="11" id="KW-1185">Reference proteome</keyword>
<comment type="function">
    <text evidence="8">Negative regulator of FtsZ ring formation; modulates the frequency and position of FtsZ ring formation. Inhibits FtsZ ring formation at polar sites. Interacts either with FtsZ or with one of its binding partners to promote depolymerization.</text>
</comment>
<evidence type="ECO:0000256" key="1">
    <source>
        <dbReference type="ARBA" id="ARBA00022618"/>
    </source>
</evidence>
<comment type="similarity">
    <text evidence="8">Belongs to the EzrA family.</text>
</comment>
<evidence type="ECO:0000256" key="5">
    <source>
        <dbReference type="ARBA" id="ARBA00023136"/>
    </source>
</evidence>
<gene>
    <name evidence="8 10" type="primary">ezrA</name>
    <name evidence="10" type="ORF">GCM10007063_29880</name>
</gene>
<organism evidence="10 11">
    <name type="scientific">Lentibacillus kapialis</name>
    <dbReference type="NCBI Taxonomy" id="340214"/>
    <lineage>
        <taxon>Bacteria</taxon>
        <taxon>Bacillati</taxon>
        <taxon>Bacillota</taxon>
        <taxon>Bacilli</taxon>
        <taxon>Bacillales</taxon>
        <taxon>Bacillaceae</taxon>
        <taxon>Lentibacillus</taxon>
    </lineage>
</organism>
<evidence type="ECO:0000256" key="4">
    <source>
        <dbReference type="ARBA" id="ARBA00023054"/>
    </source>
</evidence>
<keyword evidence="6 8" id="KW-0717">Septation</keyword>
<feature type="topological domain" description="Extracellular" evidence="8">
    <location>
        <begin position="1"/>
        <end position="2"/>
    </location>
</feature>
<keyword evidence="5 8" id="KW-0472">Membrane</keyword>
<feature type="topological domain" description="Cytoplasmic" evidence="8">
    <location>
        <begin position="22"/>
        <end position="563"/>
    </location>
</feature>
<dbReference type="InterPro" id="IPR010379">
    <property type="entry name" value="EzrA"/>
</dbReference>
<keyword evidence="1 8" id="KW-0132">Cell division</keyword>
<feature type="transmembrane region" description="Helical" evidence="9">
    <location>
        <begin position="6"/>
        <end position="22"/>
    </location>
</feature>
<dbReference type="GO" id="GO:0005886">
    <property type="term" value="C:plasma membrane"/>
    <property type="evidence" value="ECO:0007669"/>
    <property type="project" value="UniProtKB-SubCell"/>
</dbReference>
<keyword evidence="8" id="KW-1003">Cell membrane</keyword>
<evidence type="ECO:0000313" key="10">
    <source>
        <dbReference type="EMBL" id="GGK05498.1"/>
    </source>
</evidence>
<dbReference type="AlphaFoldDB" id="A0A917Q1F6"/>
<name>A0A917Q1F6_9BACI</name>
<feature type="coiled-coil region" evidence="8">
    <location>
        <begin position="105"/>
        <end position="132"/>
    </location>
</feature>
<reference evidence="10" key="1">
    <citation type="journal article" date="2014" name="Int. J. Syst. Evol. Microbiol.">
        <title>Complete genome sequence of Corynebacterium casei LMG S-19264T (=DSM 44701T), isolated from a smear-ripened cheese.</title>
        <authorList>
            <consortium name="US DOE Joint Genome Institute (JGI-PGF)"/>
            <person name="Walter F."/>
            <person name="Albersmeier A."/>
            <person name="Kalinowski J."/>
            <person name="Ruckert C."/>
        </authorList>
    </citation>
    <scope>NUCLEOTIDE SEQUENCE</scope>
    <source>
        <strain evidence="10">JCM 12580</strain>
    </source>
</reference>
<evidence type="ECO:0000256" key="3">
    <source>
        <dbReference type="ARBA" id="ARBA00022989"/>
    </source>
</evidence>
<dbReference type="Gene3D" id="1.10.287.1490">
    <property type="match status" value="1"/>
</dbReference>
<evidence type="ECO:0000256" key="8">
    <source>
        <dbReference type="HAMAP-Rule" id="MF_00728"/>
    </source>
</evidence>
<keyword evidence="2 8" id="KW-0812">Transmembrane</keyword>
<dbReference type="NCBIfam" id="NF003413">
    <property type="entry name" value="PRK04778.1-7"/>
    <property type="match status" value="1"/>
</dbReference>
<dbReference type="GO" id="GO:0005940">
    <property type="term" value="C:septin ring"/>
    <property type="evidence" value="ECO:0007669"/>
    <property type="project" value="InterPro"/>
</dbReference>
<protein>
    <recommendedName>
        <fullName evidence="8">Septation ring formation regulator EzrA</fullName>
    </recommendedName>
</protein>
<accession>A0A917Q1F6</accession>
<dbReference type="EMBL" id="BMNQ01000060">
    <property type="protein sequence ID" value="GGK05498.1"/>
    <property type="molecule type" value="Genomic_DNA"/>
</dbReference>
<evidence type="ECO:0000313" key="11">
    <source>
        <dbReference type="Proteomes" id="UP000658382"/>
    </source>
</evidence>
<feature type="coiled-coil region" evidence="8">
    <location>
        <begin position="390"/>
        <end position="435"/>
    </location>
</feature>
<keyword evidence="3 8" id="KW-1133">Transmembrane helix</keyword>
<evidence type="ECO:0000256" key="2">
    <source>
        <dbReference type="ARBA" id="ARBA00022692"/>
    </source>
</evidence>
<comment type="subcellular location">
    <subcellularLocation>
        <location evidence="8">Cell membrane</location>
        <topology evidence="8">Single-pass membrane protein</topology>
    </subcellularLocation>
    <text evidence="8">Colocalized with FtsZ to the nascent septal site.</text>
</comment>
<sequence>MAYIIGSILVIIAIIITGLIIRKRVYDVVDRLEAWKMDIMNRNIASELSRVKNLNLSGETQEKFESWKERWEYIVTKELPDIEEYLFDAEEASDRYRFPTAKKRLGIAEKTLQSVEREIDEMLEEVDQLMKSEESSRKDIEQIEPDLKALRKKLSLGRSRYGKAEAQFDYEIDELEKELGHYHESVEAGNYSEAQNLAEELKQRLDRLAAEMDEFPAIYRKCKHDLPEQLDELLKGLHDMKQDGYRIEHLGFEKEAKHHQYRLTECMESLEKGDTSTANAIIPEIEERIAEMYQLLEKEALAKNYVDTKLKPYQDALSELESNFNVTKEEVEALRENYYFEDGDMEKYLSLDKAITQLHNRLKEINDSVEHDSTPYSELREELEKGFEELGSLKEHHESLKKRIQDMRQDEIEAKEKLEEMRKQLYEVNRRLKKSNIPGVPSFIWNKMEEAVERNNRVFSALEKQPLDMIEVQQALSEAKNTVDYVAEQTETLLDQAYLTEQVIQYANRYRSRDPELAQKLTEAERLFRAYEYELALEQAARAVEEVEPGALKHIEQFQEAVN</sequence>
<proteinExistence type="inferred from homology"/>
<keyword evidence="4 8" id="KW-0175">Coiled coil</keyword>
<dbReference type="SUPFAM" id="SSF57997">
    <property type="entry name" value="Tropomyosin"/>
    <property type="match status" value="1"/>
</dbReference>
<dbReference type="Proteomes" id="UP000658382">
    <property type="component" value="Unassembled WGS sequence"/>
</dbReference>
<dbReference type="GO" id="GO:0000917">
    <property type="term" value="P:division septum assembly"/>
    <property type="evidence" value="ECO:0007669"/>
    <property type="project" value="UniProtKB-KW"/>
</dbReference>
<dbReference type="HAMAP" id="MF_00728">
    <property type="entry name" value="EzrA"/>
    <property type="match status" value="1"/>
</dbReference>
<evidence type="ECO:0000256" key="9">
    <source>
        <dbReference type="SAM" id="Phobius"/>
    </source>
</evidence>
<evidence type="ECO:0000256" key="7">
    <source>
        <dbReference type="ARBA" id="ARBA00023306"/>
    </source>
</evidence>
<dbReference type="RefSeq" id="WP_188633914.1">
    <property type="nucleotide sequence ID" value="NZ_BMNQ01000060.1"/>
</dbReference>
<reference evidence="10" key="2">
    <citation type="submission" date="2020-09" db="EMBL/GenBank/DDBJ databases">
        <authorList>
            <person name="Sun Q."/>
            <person name="Ohkuma M."/>
        </authorList>
    </citation>
    <scope>NUCLEOTIDE SEQUENCE</scope>
    <source>
        <strain evidence="10">JCM 12580</strain>
    </source>
</reference>
<evidence type="ECO:0000256" key="6">
    <source>
        <dbReference type="ARBA" id="ARBA00023210"/>
    </source>
</evidence>
<keyword evidence="7 8" id="KW-0131">Cell cycle</keyword>
<dbReference type="GO" id="GO:0000921">
    <property type="term" value="P:septin ring assembly"/>
    <property type="evidence" value="ECO:0007669"/>
    <property type="project" value="InterPro"/>
</dbReference>
<dbReference type="Pfam" id="PF06160">
    <property type="entry name" value="EzrA"/>
    <property type="match status" value="1"/>
</dbReference>